<dbReference type="Gene3D" id="1.10.150.630">
    <property type="match status" value="1"/>
</dbReference>
<name>A0ABW7LDD1_9BURK</name>
<dbReference type="PRINTS" id="PR01344">
    <property type="entry name" value="INVEPROTEIN"/>
</dbReference>
<dbReference type="NCBIfam" id="TIGR02568">
    <property type="entry name" value="LcrE"/>
    <property type="match status" value="1"/>
</dbReference>
<dbReference type="RefSeq" id="WP_395131612.1">
    <property type="nucleotide sequence ID" value="NZ_JBIMPM010000070.1"/>
</dbReference>
<evidence type="ECO:0000313" key="3">
    <source>
        <dbReference type="EMBL" id="MFH5255808.1"/>
    </source>
</evidence>
<proteinExistence type="predicted"/>
<feature type="region of interest" description="Disordered" evidence="1">
    <location>
        <begin position="77"/>
        <end position="96"/>
    </location>
</feature>
<comment type="caution">
    <text evidence="3">The sequence shown here is derived from an EMBL/GenBank/DDBJ whole genome shotgun (WGS) entry which is preliminary data.</text>
</comment>
<dbReference type="Pfam" id="PF07201">
    <property type="entry name" value="HrpJ"/>
    <property type="match status" value="1"/>
</dbReference>
<evidence type="ECO:0000259" key="2">
    <source>
        <dbReference type="Pfam" id="PF07201"/>
    </source>
</evidence>
<evidence type="ECO:0000313" key="4">
    <source>
        <dbReference type="Proteomes" id="UP001609186"/>
    </source>
</evidence>
<dbReference type="EMBL" id="JBIMPM010000070">
    <property type="protein sequence ID" value="MFH5255808.1"/>
    <property type="molecule type" value="Genomic_DNA"/>
</dbReference>
<dbReference type="InterPro" id="IPR010812">
    <property type="entry name" value="HrpJ-like"/>
</dbReference>
<keyword evidence="4" id="KW-1185">Reference proteome</keyword>
<protein>
    <submittedName>
        <fullName evidence="3">Type III secretion system gatekeeper subunit SctW</fullName>
    </submittedName>
</protein>
<sequence>MSINGPSSFGYRPPATSTRMLAEARRNDARRLTSEKSPMSDDFQDLEMLEEFAPASVQQKLADLASQMGSIASQFQRRREFERKRNSDGDSFDRVLDEDAEPKAEKLFQIATVQRSTLAQLLQQARKLFPDESDLYSVLKELLKRKQLSRAQRSTLQGLTTEVERQADPKSLKGGVNCALKAKLFGRKLKIRAQLLRQTYRKFLECDGAVLSEYEGWIGTYGHEHRQAVMSFVEESLSTDIHASDPSCSVVEFGYLIGHVKKLQRLRAADVDFVGGLLGREVLPDGAEADALAREEVLLLLLCGLLRADDPVRSVLPNTLRTYLDRASKRDRAVVIAAVRHAYRMLPDELFVNERDLDEVAHDFNQMMDDACELERQEDRTVKMR</sequence>
<dbReference type="SUPFAM" id="SSF140591">
    <property type="entry name" value="Type III secretion system domain"/>
    <property type="match status" value="1"/>
</dbReference>
<dbReference type="Proteomes" id="UP001609186">
    <property type="component" value="Unassembled WGS sequence"/>
</dbReference>
<evidence type="ECO:0000256" key="1">
    <source>
        <dbReference type="SAM" id="MobiDB-lite"/>
    </source>
</evidence>
<feature type="domain" description="Hypersensitivity response secretion-like HrpJ" evidence="2">
    <location>
        <begin position="62"/>
        <end position="221"/>
    </location>
</feature>
<accession>A0ABW7LDD1</accession>
<dbReference type="InterPro" id="IPR003520">
    <property type="entry name" value="Invas_InvE"/>
</dbReference>
<reference evidence="3 4" key="1">
    <citation type="submission" date="2024-10" db="EMBL/GenBank/DDBJ databases">
        <title>Burkholderia semiarida in Mexico.</title>
        <authorList>
            <person name="Estrada P."/>
        </authorList>
    </citation>
    <scope>NUCLEOTIDE SEQUENCE [LARGE SCALE GENOMIC DNA]</scope>
    <source>
        <strain evidence="3 4">CLM7-1</strain>
    </source>
</reference>
<dbReference type="InterPro" id="IPR013401">
    <property type="entry name" value="T3SS_LcrE"/>
</dbReference>
<organism evidence="3 4">
    <name type="scientific">Burkholderia semiarida</name>
    <dbReference type="NCBI Taxonomy" id="2843303"/>
    <lineage>
        <taxon>Bacteria</taxon>
        <taxon>Pseudomonadati</taxon>
        <taxon>Pseudomonadota</taxon>
        <taxon>Betaproteobacteria</taxon>
        <taxon>Burkholderiales</taxon>
        <taxon>Burkholderiaceae</taxon>
        <taxon>Burkholderia</taxon>
        <taxon>Burkholderia cepacia complex</taxon>
    </lineage>
</organism>
<gene>
    <name evidence="3" type="primary">sctW</name>
    <name evidence="3" type="ORF">ACGTRS_31705</name>
</gene>